<keyword evidence="1" id="KW-0175">Coiled coil</keyword>
<organism evidence="2 3">
    <name type="scientific">Amnimonas aquatica</name>
    <dbReference type="NCBI Taxonomy" id="2094561"/>
    <lineage>
        <taxon>Bacteria</taxon>
        <taxon>Pseudomonadati</taxon>
        <taxon>Pseudomonadota</taxon>
        <taxon>Gammaproteobacteria</taxon>
        <taxon>Moraxellales</taxon>
        <taxon>Moraxellaceae</taxon>
        <taxon>Amnimonas</taxon>
    </lineage>
</organism>
<evidence type="ECO:0000313" key="3">
    <source>
        <dbReference type="Proteomes" id="UP000243900"/>
    </source>
</evidence>
<keyword evidence="3" id="KW-1185">Reference proteome</keyword>
<dbReference type="AlphaFoldDB" id="A0A2P6AV48"/>
<feature type="coiled-coil region" evidence="1">
    <location>
        <begin position="10"/>
        <end position="47"/>
    </location>
</feature>
<dbReference type="Proteomes" id="UP000243900">
    <property type="component" value="Unassembled WGS sequence"/>
</dbReference>
<dbReference type="EMBL" id="PTQZ01000008">
    <property type="protein sequence ID" value="PQA51999.1"/>
    <property type="molecule type" value="Genomic_DNA"/>
</dbReference>
<dbReference type="RefSeq" id="WP_420884457.1">
    <property type="nucleotide sequence ID" value="NZ_PTQZ01000008.1"/>
</dbReference>
<gene>
    <name evidence="2" type="ORF">C5O18_00995</name>
</gene>
<evidence type="ECO:0000313" key="2">
    <source>
        <dbReference type="EMBL" id="PQA51999.1"/>
    </source>
</evidence>
<accession>A0A2P6AV48</accession>
<protein>
    <recommendedName>
        <fullName evidence="4">H-NS histone family protein</fullName>
    </recommendedName>
</protein>
<reference evidence="3" key="1">
    <citation type="submission" date="2018-02" db="EMBL/GenBank/DDBJ databases">
        <title>Genome sequencing of Solimonas sp. HR-BB.</title>
        <authorList>
            <person name="Lee Y."/>
            <person name="Jeon C.O."/>
        </authorList>
    </citation>
    <scope>NUCLEOTIDE SEQUENCE [LARGE SCALE GENOMIC DNA]</scope>
    <source>
        <strain evidence="3">HR-E</strain>
    </source>
</reference>
<feature type="non-terminal residue" evidence="2">
    <location>
        <position position="73"/>
    </location>
</feature>
<sequence>MSIKLDSLSVQELEALIQKANEVISRKKEQQEKLASARSEIERIARDAGVSVEELLEQAGKTAGRKTAGTRKP</sequence>
<evidence type="ECO:0008006" key="4">
    <source>
        <dbReference type="Google" id="ProtNLM"/>
    </source>
</evidence>
<comment type="caution">
    <text evidence="2">The sequence shown here is derived from an EMBL/GenBank/DDBJ whole genome shotgun (WGS) entry which is preliminary data.</text>
</comment>
<proteinExistence type="predicted"/>
<name>A0A2P6AV48_9GAMM</name>
<evidence type="ECO:0000256" key="1">
    <source>
        <dbReference type="SAM" id="Coils"/>
    </source>
</evidence>